<organism evidence="1 2">
    <name type="scientific">Listeria fleischmannii FSL S10-1203</name>
    <dbReference type="NCBI Taxonomy" id="1265822"/>
    <lineage>
        <taxon>Bacteria</taxon>
        <taxon>Bacillati</taxon>
        <taxon>Bacillota</taxon>
        <taxon>Bacilli</taxon>
        <taxon>Bacillales</taxon>
        <taxon>Listeriaceae</taxon>
        <taxon>Listeria</taxon>
    </lineage>
</organism>
<dbReference type="Proteomes" id="UP000019241">
    <property type="component" value="Unassembled WGS sequence"/>
</dbReference>
<proteinExistence type="predicted"/>
<dbReference type="EMBL" id="AODM01000058">
    <property type="protein sequence ID" value="EUJ48695.1"/>
    <property type="molecule type" value="Genomic_DNA"/>
</dbReference>
<accession>W7DGX4</accession>
<sequence>MRRSQTHDLMRKAVPLAREMQGDWNIRMSMALKSVIIDHYLNQSLSKEVVQKLLAKGVSYRRISKHYGVYHRQIVAILN</sequence>
<gene>
    <name evidence="1" type="ORF">MCOL2_17157</name>
</gene>
<comment type="caution">
    <text evidence="1">The sequence shown here is derived from an EMBL/GenBank/DDBJ whole genome shotgun (WGS) entry which is preliminary data.</text>
</comment>
<reference evidence="1 2" key="1">
    <citation type="submission" date="2012-12" db="EMBL/GenBank/DDBJ databases">
        <title>Novel taxa of Listeriaceae from agricultural environments in the United States.</title>
        <authorList>
            <person name="den Bakker H.C."/>
            <person name="Allred A."/>
            <person name="Warchocki S."/>
            <person name="Wright E.M."/>
            <person name="Burrell A."/>
            <person name="Nightingale K.K."/>
            <person name="Kephart D."/>
            <person name="Wiedmann M."/>
        </authorList>
    </citation>
    <scope>NUCLEOTIDE SEQUENCE [LARGE SCALE GENOMIC DNA]</scope>
    <source>
        <strain evidence="1 2">FSL S10-1203</strain>
    </source>
</reference>
<evidence type="ECO:0000313" key="1">
    <source>
        <dbReference type="EMBL" id="EUJ48695.1"/>
    </source>
</evidence>
<evidence type="ECO:0000313" key="2">
    <source>
        <dbReference type="Proteomes" id="UP000019241"/>
    </source>
</evidence>
<name>W7DGX4_9LIST</name>
<dbReference type="AlphaFoldDB" id="W7DGX4"/>
<dbReference type="RefSeq" id="WP_036064709.1">
    <property type="nucleotide sequence ID" value="NZ_AODM01000058.1"/>
</dbReference>
<dbReference type="PATRIC" id="fig|1265822.4.peg.3491"/>
<protein>
    <submittedName>
        <fullName evidence="1">Uncharacterized protein</fullName>
    </submittedName>
</protein>